<dbReference type="GO" id="GO:0020037">
    <property type="term" value="F:heme binding"/>
    <property type="evidence" value="ECO:0007669"/>
    <property type="project" value="InterPro"/>
</dbReference>
<protein>
    <submittedName>
        <fullName evidence="7">Unannotated protein</fullName>
    </submittedName>
</protein>
<dbReference type="PROSITE" id="PS00086">
    <property type="entry name" value="CYTOCHROME_P450"/>
    <property type="match status" value="1"/>
</dbReference>
<keyword evidence="6" id="KW-0503">Monooxygenase</keyword>
<dbReference type="FunFam" id="1.10.630.10:FF:000018">
    <property type="entry name" value="Cytochrome P450 monooxygenase"/>
    <property type="match status" value="1"/>
</dbReference>
<dbReference type="SUPFAM" id="SSF48264">
    <property type="entry name" value="Cytochrome P450"/>
    <property type="match status" value="1"/>
</dbReference>
<keyword evidence="2" id="KW-0349">Heme</keyword>
<evidence type="ECO:0000313" key="7">
    <source>
        <dbReference type="EMBL" id="CAB4861004.1"/>
    </source>
</evidence>
<sequence>MSTRTVDLLDGDFYINDPYPTYAWMRDSAPAYWDSINELWGISRYDDIVEIERRKDIFINSDTVKGGYRPNLPADQAIIGLDDPLHTLRRNLVSRHFTRKAVTDKETAIRTVVTGLLDAALASQHVDVIADLASPLPALMIGRLLGFDDADWPKLRDWSERTIALGGGPRFFNDDGMNAAIEFAVAASELYQQKQACPMDDLMSMYTTASIPGHAFGLDEAVSDALLLLDGGAETTRTVIGRTLLNLHAHPEQWARLKNGADLTVAVEEFIRYVTPIHNMCRVANADYDLHGTVIPAGNQVVLMYSSANRDTAHFADPEVFDVTRTPNHHIAFGFGTHFCLGAALARLEIRTFFEEFVRRVDSFSIVEGSVEELPNAFVYGLNAARIELVGA</sequence>
<dbReference type="AlphaFoldDB" id="A0A6J7CWF1"/>
<dbReference type="InterPro" id="IPR002397">
    <property type="entry name" value="Cyt_P450_B"/>
</dbReference>
<dbReference type="GO" id="GO:0006707">
    <property type="term" value="P:cholesterol catabolic process"/>
    <property type="evidence" value="ECO:0007669"/>
    <property type="project" value="TreeGrafter"/>
</dbReference>
<keyword evidence="4" id="KW-0560">Oxidoreductase</keyword>
<dbReference type="PRINTS" id="PR00359">
    <property type="entry name" value="BP450"/>
</dbReference>
<dbReference type="InterPro" id="IPR036396">
    <property type="entry name" value="Cyt_P450_sf"/>
</dbReference>
<dbReference type="GO" id="GO:0008395">
    <property type="term" value="F:steroid hydroxylase activity"/>
    <property type="evidence" value="ECO:0007669"/>
    <property type="project" value="TreeGrafter"/>
</dbReference>
<reference evidence="7" key="1">
    <citation type="submission" date="2020-05" db="EMBL/GenBank/DDBJ databases">
        <authorList>
            <person name="Chiriac C."/>
            <person name="Salcher M."/>
            <person name="Ghai R."/>
            <person name="Kavagutti S V."/>
        </authorList>
    </citation>
    <scope>NUCLEOTIDE SEQUENCE</scope>
</reference>
<gene>
    <name evidence="7" type="ORF">UFOPK3376_00260</name>
</gene>
<dbReference type="Gene3D" id="1.10.630.10">
    <property type="entry name" value="Cytochrome P450"/>
    <property type="match status" value="1"/>
</dbReference>
<keyword evidence="5" id="KW-0408">Iron</keyword>
<organism evidence="7">
    <name type="scientific">freshwater metagenome</name>
    <dbReference type="NCBI Taxonomy" id="449393"/>
    <lineage>
        <taxon>unclassified sequences</taxon>
        <taxon>metagenomes</taxon>
        <taxon>ecological metagenomes</taxon>
    </lineage>
</organism>
<name>A0A6J7CWF1_9ZZZZ</name>
<dbReference type="InterPro" id="IPR017972">
    <property type="entry name" value="Cyt_P450_CS"/>
</dbReference>
<dbReference type="GO" id="GO:0005506">
    <property type="term" value="F:iron ion binding"/>
    <property type="evidence" value="ECO:0007669"/>
    <property type="project" value="InterPro"/>
</dbReference>
<evidence type="ECO:0000256" key="1">
    <source>
        <dbReference type="ARBA" id="ARBA00010617"/>
    </source>
</evidence>
<dbReference type="PANTHER" id="PTHR46696:SF4">
    <property type="entry name" value="BIOTIN BIOSYNTHESIS CYTOCHROME P450"/>
    <property type="match status" value="1"/>
</dbReference>
<dbReference type="EMBL" id="CAFBLP010000004">
    <property type="protein sequence ID" value="CAB4861004.1"/>
    <property type="molecule type" value="Genomic_DNA"/>
</dbReference>
<evidence type="ECO:0000256" key="3">
    <source>
        <dbReference type="ARBA" id="ARBA00022723"/>
    </source>
</evidence>
<comment type="similarity">
    <text evidence="1">Belongs to the cytochrome P450 family.</text>
</comment>
<dbReference type="Pfam" id="PF00067">
    <property type="entry name" value="p450"/>
    <property type="match status" value="1"/>
</dbReference>
<evidence type="ECO:0000256" key="4">
    <source>
        <dbReference type="ARBA" id="ARBA00023002"/>
    </source>
</evidence>
<dbReference type="PANTHER" id="PTHR46696">
    <property type="entry name" value="P450, PUTATIVE (EUROFUNG)-RELATED"/>
    <property type="match status" value="1"/>
</dbReference>
<keyword evidence="3" id="KW-0479">Metal-binding</keyword>
<proteinExistence type="inferred from homology"/>
<accession>A0A6J7CWF1</accession>
<dbReference type="InterPro" id="IPR001128">
    <property type="entry name" value="Cyt_P450"/>
</dbReference>
<evidence type="ECO:0000256" key="5">
    <source>
        <dbReference type="ARBA" id="ARBA00023004"/>
    </source>
</evidence>
<dbReference type="GO" id="GO:0036199">
    <property type="term" value="F:cholest-4-en-3-one 26-monooxygenase activity"/>
    <property type="evidence" value="ECO:0007669"/>
    <property type="project" value="TreeGrafter"/>
</dbReference>
<evidence type="ECO:0000256" key="2">
    <source>
        <dbReference type="ARBA" id="ARBA00022617"/>
    </source>
</evidence>
<evidence type="ECO:0000256" key="6">
    <source>
        <dbReference type="ARBA" id="ARBA00023033"/>
    </source>
</evidence>